<accession>M9MHT4</accession>
<dbReference type="PANTHER" id="PTHR43040:SF1">
    <property type="entry name" value="RIBONUCLEASE D"/>
    <property type="match status" value="1"/>
</dbReference>
<dbReference type="InterPro" id="IPR002562">
    <property type="entry name" value="3'-5'_exonuclease_dom"/>
</dbReference>
<dbReference type="EMBL" id="DF196787">
    <property type="protein sequence ID" value="GAC76382.1"/>
    <property type="molecule type" value="Genomic_DNA"/>
</dbReference>
<dbReference type="Pfam" id="PF01612">
    <property type="entry name" value="DNA_pol_A_exo1"/>
    <property type="match status" value="1"/>
</dbReference>
<dbReference type="STRING" id="1151754.M9MHT4"/>
<dbReference type="PANTHER" id="PTHR43040">
    <property type="entry name" value="RIBONUCLEASE D"/>
    <property type="match status" value="1"/>
</dbReference>
<feature type="domain" description="3'-5' exonuclease" evidence="1">
    <location>
        <begin position="43"/>
        <end position="199"/>
    </location>
</feature>
<name>M9MHT4_PSEA3</name>
<dbReference type="Proteomes" id="UP000011976">
    <property type="component" value="Unassembled WGS sequence"/>
</dbReference>
<organism evidence="2 3">
    <name type="scientific">Pseudozyma antarctica (strain T-34)</name>
    <name type="common">Yeast</name>
    <name type="synonym">Candida antarctica</name>
    <dbReference type="NCBI Taxonomy" id="1151754"/>
    <lineage>
        <taxon>Eukaryota</taxon>
        <taxon>Fungi</taxon>
        <taxon>Dikarya</taxon>
        <taxon>Basidiomycota</taxon>
        <taxon>Ustilaginomycotina</taxon>
        <taxon>Ustilaginomycetes</taxon>
        <taxon>Ustilaginales</taxon>
        <taxon>Ustilaginaceae</taxon>
        <taxon>Moesziomyces</taxon>
    </lineage>
</organism>
<evidence type="ECO:0000259" key="1">
    <source>
        <dbReference type="Pfam" id="PF01612"/>
    </source>
</evidence>
<dbReference type="GO" id="GO:0003676">
    <property type="term" value="F:nucleic acid binding"/>
    <property type="evidence" value="ECO:0007669"/>
    <property type="project" value="InterPro"/>
</dbReference>
<sequence length="248" mass="27837">MVVITDLTDIKYVPHLLDHICSHPNELLYLSAKGRGFDQPGGVALLQLIFLDQVFVLDPYAYGKKLFETESSTEPCQTLSCILQDPGRLKVGFDVRSLCNYLHQHFNITLQGVLDLQVYDARRHIQDESPFLAGLNTAVLRSHGRSAPKWIQKKVTERSYKGRRFVDQKGGSSASLYARPLTRSVLFYCSLDAILLPYMMSAFVLAPETMREEVLRASGLRVLDALSAGFSVNAPERKLKEDGYLLPS</sequence>
<gene>
    <name evidence="2" type="ORF">PANT_21c00006</name>
</gene>
<dbReference type="GO" id="GO:0008408">
    <property type="term" value="F:3'-5' exonuclease activity"/>
    <property type="evidence" value="ECO:0007669"/>
    <property type="project" value="InterPro"/>
</dbReference>
<dbReference type="InterPro" id="IPR036397">
    <property type="entry name" value="RNaseH_sf"/>
</dbReference>
<evidence type="ECO:0000313" key="2">
    <source>
        <dbReference type="EMBL" id="GAC76382.1"/>
    </source>
</evidence>
<protein>
    <recommendedName>
        <fullName evidence="1">3'-5' exonuclease domain-containing protein</fullName>
    </recommendedName>
</protein>
<dbReference type="Gene3D" id="3.30.420.10">
    <property type="entry name" value="Ribonuclease H-like superfamily/Ribonuclease H"/>
    <property type="match status" value="1"/>
</dbReference>
<reference evidence="3" key="1">
    <citation type="journal article" date="2013" name="Genome Announc.">
        <title>Genome sequence of the basidiomycetous yeast Pseudozyma antarctica T-34, a producer of the glycolipid biosurfactants mannosylerythritol lipids.</title>
        <authorList>
            <person name="Morita T."/>
            <person name="Koike H."/>
            <person name="Koyama Y."/>
            <person name="Hagiwara H."/>
            <person name="Ito E."/>
            <person name="Fukuoka T."/>
            <person name="Imura T."/>
            <person name="Machida M."/>
            <person name="Kitamoto D."/>
        </authorList>
    </citation>
    <scope>NUCLEOTIDE SEQUENCE [LARGE SCALE GENOMIC DNA]</scope>
    <source>
        <strain evidence="3">T-34</strain>
    </source>
</reference>
<dbReference type="GO" id="GO:0006139">
    <property type="term" value="P:nucleobase-containing compound metabolic process"/>
    <property type="evidence" value="ECO:0007669"/>
    <property type="project" value="InterPro"/>
</dbReference>
<dbReference type="AlphaFoldDB" id="M9MHT4"/>
<proteinExistence type="predicted"/>
<dbReference type="OrthoDB" id="2553762at2759"/>
<evidence type="ECO:0000313" key="3">
    <source>
        <dbReference type="Proteomes" id="UP000011976"/>
    </source>
</evidence>
<dbReference type="InterPro" id="IPR012337">
    <property type="entry name" value="RNaseH-like_sf"/>
</dbReference>
<dbReference type="SUPFAM" id="SSF53098">
    <property type="entry name" value="Ribonuclease H-like"/>
    <property type="match status" value="1"/>
</dbReference>